<reference evidence="5 6" key="1">
    <citation type="submission" date="2016-01" db="EMBL/GenBank/DDBJ databases">
        <title>Genome Sequences of Twelve Sporeforming Bacillus Species Isolated from Foods.</title>
        <authorList>
            <person name="Berendsen E.M."/>
            <person name="Wells-Bennik M.H."/>
            <person name="Krawcyk A.O."/>
            <person name="De Jong A."/>
            <person name="Holsappel S."/>
            <person name="Eijlander R.T."/>
            <person name="Kuipers O.P."/>
        </authorList>
    </citation>
    <scope>NUCLEOTIDE SEQUENCE [LARGE SCALE GENOMIC DNA]</scope>
    <source>
        <strain evidence="5 6">B4102</strain>
    </source>
</reference>
<dbReference type="InterPro" id="IPR045851">
    <property type="entry name" value="AMP-bd_C_sf"/>
</dbReference>
<evidence type="ECO:0000256" key="3">
    <source>
        <dbReference type="ARBA" id="ARBA00022553"/>
    </source>
</evidence>
<dbReference type="AlphaFoldDB" id="A0A150KKN9"/>
<keyword evidence="3" id="KW-0597">Phosphoprotein</keyword>
<dbReference type="InterPro" id="IPR042099">
    <property type="entry name" value="ANL_N_sf"/>
</dbReference>
<name>A0A150KKN9_9BACI</name>
<keyword evidence="6" id="KW-1185">Reference proteome</keyword>
<evidence type="ECO:0000313" key="5">
    <source>
        <dbReference type="EMBL" id="KYC90374.1"/>
    </source>
</evidence>
<dbReference type="OrthoDB" id="9765680at2"/>
<keyword evidence="5" id="KW-0436">Ligase</keyword>
<dbReference type="InterPro" id="IPR010071">
    <property type="entry name" value="AA_adenyl_dom"/>
</dbReference>
<dbReference type="Pfam" id="PF00501">
    <property type="entry name" value="AMP-binding"/>
    <property type="match status" value="1"/>
</dbReference>
<sequence>MTKQINIKASINEIINTLNFPVKQELKSTSNKFKTSLKNLPYTDNVLLVTAFISWIHRMTNEETVSLDIHKDGQFYPLEITFSKETTVKTVVSVVQEALLKDGVEASTNHIIFTDKQIDDVEDIVFQLVVERDNFYLAGAEQIINANFEQRYLSSFNILALDLNNNKEKAVLDLEILTPEEVVLWKSINDNKKDFPKGETLHGIFSKTARNYPKKYALSNESEKITFRELEKYSNQVANYLVTNGVKIGDYIAVYMERSIEAIVGMLGVMKAGAVYVPLSPDNPNERNAYIMQDANTKVVLTNRESMHLIDGVAPEDAQIMNIENIAGPATPVHVDMKATDIAYIIYTSGSTGKPKGVKIPHKSIITFGYSELEIYDITSEDTLTQFYTLTFDASLLELCPMIFTGACLYMLSKEERLDVSLFADAIKRENITSAMMLPMSALKQFSLYATDKDVEAFRNLKYFGVGGEALTGETARLFQNRFGNIPLINVYGPTECSVLSTTYTVTDKIPEDLVNIPIGKPLKNYSVYIVNEKDHLNPIGVPGELLIETEGLSEGYLNLPEKTSEVFVKTHLSDHLVYRSGDIVKLLDDGNIEFVGRKDSQVKIRGYRVEMGEIEDKLLQVDFIEDGAIVAADVNGDKILVAYYKQKDNEIGSPKAVLDFLTTKVPKYMIPSYIIELEDLPQLPSGKINRKELAARPIELKSSFDEDKKAPSNEVEEKFVEAWKSVLGLSSVGVDENFFEIGGHSLKVLATLSILKKDFPTLKINDFFTYPTIEALAQKIRHDQVVETEENVFTNLKETDLYEHPKRLHTNLDYKAVSQTGVLLTGVTGYLGSHILIDLVRDTNTTVYALVRAKSREEGLERLKSTLSYYAPQNFYINYNLKDRVVVIPGDFTKADLGLSKEDYAKVQEKVNSIIHCGADVRHFGSKEEFTKTNVDSTKNLLKLAEQLCNARFHYVSTLGIPEDLAMEGNWDRFLQATNIADAPEIMSLYTNSKLESEKLVEEYYKKGLPVTIYRPGNITCQYETGMFQMNINDNAVYRMLKGFILLGVAPDVDYKMDFTMVDFASKSITTIAMLDESIGGVYNICNPLNISYKEFIQSINDFGYDINLLPQQEYVDYLYSDQPKDKEGLELAMAGLEGDGAKDSPLVYTCPHTMSVLNKNGVKVPTPDKAFVFRMLEHAIHVGYFNRPAVLARV</sequence>
<keyword evidence="2" id="KW-0596">Phosphopantetheine</keyword>
<dbReference type="SUPFAM" id="SSF47336">
    <property type="entry name" value="ACP-like"/>
    <property type="match status" value="1"/>
</dbReference>
<dbReference type="Gene3D" id="3.30.300.30">
    <property type="match status" value="1"/>
</dbReference>
<evidence type="ECO:0000256" key="1">
    <source>
        <dbReference type="ARBA" id="ARBA00006432"/>
    </source>
</evidence>
<dbReference type="PANTHER" id="PTHR44845:SF7">
    <property type="entry name" value="PLIPASTATIN SYNTHASE SUBUNIT D"/>
    <property type="match status" value="1"/>
</dbReference>
<dbReference type="InterPro" id="IPR010080">
    <property type="entry name" value="Thioester_reductase-like_dom"/>
</dbReference>
<dbReference type="InterPro" id="IPR036736">
    <property type="entry name" value="ACP-like_sf"/>
</dbReference>
<dbReference type="GO" id="GO:0004467">
    <property type="term" value="F:long-chain fatty acid-CoA ligase activity"/>
    <property type="evidence" value="ECO:0007669"/>
    <property type="project" value="UniProtKB-EC"/>
</dbReference>
<evidence type="ECO:0000259" key="4">
    <source>
        <dbReference type="PROSITE" id="PS50075"/>
    </source>
</evidence>
<dbReference type="CDD" id="cd05930">
    <property type="entry name" value="A_NRPS"/>
    <property type="match status" value="1"/>
</dbReference>
<dbReference type="Pfam" id="PF07993">
    <property type="entry name" value="NAD_binding_4"/>
    <property type="match status" value="1"/>
</dbReference>
<dbReference type="InterPro" id="IPR020845">
    <property type="entry name" value="AMP-binding_CS"/>
</dbReference>
<dbReference type="InterPro" id="IPR009081">
    <property type="entry name" value="PP-bd_ACP"/>
</dbReference>
<organism evidence="5 6">
    <name type="scientific">Heyndrickxia sporothermodurans</name>
    <dbReference type="NCBI Taxonomy" id="46224"/>
    <lineage>
        <taxon>Bacteria</taxon>
        <taxon>Bacillati</taxon>
        <taxon>Bacillota</taxon>
        <taxon>Bacilli</taxon>
        <taxon>Bacillales</taxon>
        <taxon>Bacillaceae</taxon>
        <taxon>Heyndrickxia</taxon>
    </lineage>
</organism>
<dbReference type="NCBIfam" id="TIGR01746">
    <property type="entry name" value="Thioester-redct"/>
    <property type="match status" value="1"/>
</dbReference>
<comment type="caution">
    <text evidence="5">The sequence shown here is derived from an EMBL/GenBank/DDBJ whole genome shotgun (WGS) entry which is preliminary data.</text>
</comment>
<dbReference type="SUPFAM" id="SSF51735">
    <property type="entry name" value="NAD(P)-binding Rossmann-fold domains"/>
    <property type="match status" value="1"/>
</dbReference>
<dbReference type="SUPFAM" id="SSF56801">
    <property type="entry name" value="Acetyl-CoA synthetase-like"/>
    <property type="match status" value="1"/>
</dbReference>
<dbReference type="EC" id="6.2.1.3" evidence="5"/>
<dbReference type="Proteomes" id="UP000075666">
    <property type="component" value="Unassembled WGS sequence"/>
</dbReference>
<dbReference type="NCBIfam" id="TIGR01733">
    <property type="entry name" value="AA-adenyl-dom"/>
    <property type="match status" value="1"/>
</dbReference>
<dbReference type="Gene3D" id="1.10.1200.10">
    <property type="entry name" value="ACP-like"/>
    <property type="match status" value="1"/>
</dbReference>
<proteinExistence type="inferred from homology"/>
<dbReference type="PANTHER" id="PTHR44845">
    <property type="entry name" value="CARRIER DOMAIN-CONTAINING PROTEIN"/>
    <property type="match status" value="1"/>
</dbReference>
<dbReference type="RefSeq" id="WP_066235526.1">
    <property type="nucleotide sequence ID" value="NZ_LQYN01000128.1"/>
</dbReference>
<dbReference type="PROSITE" id="PS00012">
    <property type="entry name" value="PHOSPHOPANTETHEINE"/>
    <property type="match status" value="1"/>
</dbReference>
<gene>
    <name evidence="5" type="ORF">B4102_3882</name>
</gene>
<evidence type="ECO:0000313" key="6">
    <source>
        <dbReference type="Proteomes" id="UP000075666"/>
    </source>
</evidence>
<feature type="domain" description="Carrier" evidence="4">
    <location>
        <begin position="711"/>
        <end position="785"/>
    </location>
</feature>
<comment type="similarity">
    <text evidence="1">Belongs to the ATP-dependent AMP-binding enzyme family.</text>
</comment>
<dbReference type="Pfam" id="PF00550">
    <property type="entry name" value="PP-binding"/>
    <property type="match status" value="1"/>
</dbReference>
<dbReference type="Gene3D" id="3.40.50.720">
    <property type="entry name" value="NAD(P)-binding Rossmann-like Domain"/>
    <property type="match status" value="1"/>
</dbReference>
<dbReference type="InterPro" id="IPR006162">
    <property type="entry name" value="Ppantetheine_attach_site"/>
</dbReference>
<protein>
    <submittedName>
        <fullName evidence="5">Long-chain-fatty-acid--CoA ligase</fullName>
        <ecNumber evidence="5">6.2.1.3</ecNumber>
    </submittedName>
</protein>
<dbReference type="PROSITE" id="PS50075">
    <property type="entry name" value="CARRIER"/>
    <property type="match status" value="1"/>
</dbReference>
<dbReference type="InterPro" id="IPR036291">
    <property type="entry name" value="NAD(P)-bd_dom_sf"/>
</dbReference>
<dbReference type="PATRIC" id="fig|46224.3.peg.1025"/>
<dbReference type="Gene3D" id="3.40.50.12780">
    <property type="entry name" value="N-terminal domain of ligase-like"/>
    <property type="match status" value="1"/>
</dbReference>
<accession>A0A150KKN9</accession>
<dbReference type="CDD" id="cd05235">
    <property type="entry name" value="SDR_e1"/>
    <property type="match status" value="1"/>
</dbReference>
<dbReference type="PROSITE" id="PS00455">
    <property type="entry name" value="AMP_BINDING"/>
    <property type="match status" value="1"/>
</dbReference>
<evidence type="ECO:0000256" key="2">
    <source>
        <dbReference type="ARBA" id="ARBA00022450"/>
    </source>
</evidence>
<dbReference type="EMBL" id="LQYN01000128">
    <property type="protein sequence ID" value="KYC90374.1"/>
    <property type="molecule type" value="Genomic_DNA"/>
</dbReference>
<dbReference type="InterPro" id="IPR013120">
    <property type="entry name" value="FAR_NAD-bd"/>
</dbReference>
<dbReference type="STRING" id="46224.B4102_3882"/>
<dbReference type="InterPro" id="IPR000873">
    <property type="entry name" value="AMP-dep_synth/lig_dom"/>
</dbReference>